<dbReference type="Pfam" id="PF04205">
    <property type="entry name" value="FMN_bind"/>
    <property type="match status" value="1"/>
</dbReference>
<feature type="transmembrane region" description="Helical" evidence="1">
    <location>
        <begin position="210"/>
        <end position="227"/>
    </location>
</feature>
<gene>
    <name evidence="3" type="ORF">HMPREF9140_01642</name>
</gene>
<dbReference type="SMART" id="SM00900">
    <property type="entry name" value="FMN_bind"/>
    <property type="match status" value="1"/>
</dbReference>
<evidence type="ECO:0000313" key="4">
    <source>
        <dbReference type="Proteomes" id="UP000016023"/>
    </source>
</evidence>
<dbReference type="InterPro" id="IPR017896">
    <property type="entry name" value="4Fe4S_Fe-S-bd"/>
</dbReference>
<dbReference type="eggNOG" id="COG3976">
    <property type="taxonomic scope" value="Bacteria"/>
</dbReference>
<comment type="caution">
    <text evidence="3">The sequence shown here is derived from an EMBL/GenBank/DDBJ whole genome shotgun (WGS) entry which is preliminary data.</text>
</comment>
<feature type="transmembrane region" description="Helical" evidence="1">
    <location>
        <begin position="329"/>
        <end position="347"/>
    </location>
</feature>
<feature type="domain" description="FMN-binding" evidence="2">
    <location>
        <begin position="113"/>
        <end position="191"/>
    </location>
</feature>
<dbReference type="GO" id="GO:0010181">
    <property type="term" value="F:FMN binding"/>
    <property type="evidence" value="ECO:0007669"/>
    <property type="project" value="InterPro"/>
</dbReference>
<sequence>MTDKYIPMVGKRIAARRRIMNRARLCIRVFMATFATIRNIVYKMKKLQQILLLLTCIVVIATGAIQRDGKIAGHDLQDTADIKNNKMQTDTMHTLDDGTVVINTTALGRDISGYGGPVPLEIHLQQGRVVSVRALKNSETPEFFNMVKPLLKSWNGRTPDEALKMKVDAVSGATFSSRGVIGNMQRGLAYADKKAAEQALVSKPDLNAKLIFGLLVALMGAILPLFLKNKRYRILQLILNVVVLGFWCGSFLSWSLFVNFMANGVNIWPSLTLIVMLVVAFIYPLFGKKNYYCTNLCPCGSLQDLAAKISRQKWHISQRLVKRLNLVRQWLFIVLILLMITGISFEWMDYEVFSAFIVTSANVVVLIIGVIVFVLSFFIPRPYCRFVCPTGTLFRFTEKRW</sequence>
<evidence type="ECO:0000256" key="1">
    <source>
        <dbReference type="SAM" id="Phobius"/>
    </source>
</evidence>
<proteinExistence type="predicted"/>
<accession>H1Q404</accession>
<dbReference type="EMBL" id="AGWK01000043">
    <property type="protein sequence ID" value="EHO68070.1"/>
    <property type="molecule type" value="Genomic_DNA"/>
</dbReference>
<dbReference type="HOGENOM" id="CLU_034450_0_0_10"/>
<keyword evidence="1" id="KW-0812">Transmembrane</keyword>
<keyword evidence="1" id="KW-1133">Transmembrane helix</keyword>
<name>H1Q404_9BACT</name>
<dbReference type="Pfam" id="PF12801">
    <property type="entry name" value="Fer4_5"/>
    <property type="match status" value="2"/>
</dbReference>
<dbReference type="AlphaFoldDB" id="H1Q404"/>
<organism evidence="3 4">
    <name type="scientific">Prevotella micans F0438</name>
    <dbReference type="NCBI Taxonomy" id="883158"/>
    <lineage>
        <taxon>Bacteria</taxon>
        <taxon>Pseudomonadati</taxon>
        <taxon>Bacteroidota</taxon>
        <taxon>Bacteroidia</taxon>
        <taxon>Bacteroidales</taxon>
        <taxon>Prevotellaceae</taxon>
        <taxon>Prevotella</taxon>
    </lineage>
</organism>
<dbReference type="GO" id="GO:0016020">
    <property type="term" value="C:membrane"/>
    <property type="evidence" value="ECO:0007669"/>
    <property type="project" value="InterPro"/>
</dbReference>
<dbReference type="InterPro" id="IPR007329">
    <property type="entry name" value="FMN-bd"/>
</dbReference>
<keyword evidence="1" id="KW-0472">Membrane</keyword>
<dbReference type="STRING" id="883158.HMPREF9140_01642"/>
<feature type="transmembrane region" description="Helical" evidence="1">
    <location>
        <begin position="353"/>
        <end position="379"/>
    </location>
</feature>
<dbReference type="eggNOG" id="COG0348">
    <property type="taxonomic scope" value="Bacteria"/>
</dbReference>
<dbReference type="PATRIC" id="fig|883158.3.peg.1645"/>
<reference evidence="3 4" key="1">
    <citation type="submission" date="2011-12" db="EMBL/GenBank/DDBJ databases">
        <title>The Genome Sequence of Prevotella micans F0438.</title>
        <authorList>
            <consortium name="The Broad Institute Genome Sequencing Platform"/>
            <person name="Earl A."/>
            <person name="Ward D."/>
            <person name="Feldgarden M."/>
            <person name="Gevers D."/>
            <person name="Izard J."/>
            <person name="Baranova O.V."/>
            <person name="Blanton J.M."/>
            <person name="Wade W.G."/>
            <person name="Dewhirst F.E."/>
            <person name="Young S.K."/>
            <person name="Zeng Q."/>
            <person name="Gargeya S."/>
            <person name="Fitzgerald M."/>
            <person name="Haas B."/>
            <person name="Abouelleil A."/>
            <person name="Alvarado L."/>
            <person name="Arachchi H.M."/>
            <person name="Berlin A."/>
            <person name="Chapman S.B."/>
            <person name="Gearin G."/>
            <person name="Goldberg J."/>
            <person name="Griggs A."/>
            <person name="Gujja S."/>
            <person name="Hansen M."/>
            <person name="Heiman D."/>
            <person name="Howarth C."/>
            <person name="Larimer J."/>
            <person name="Lui A."/>
            <person name="MacDonald P.J.P."/>
            <person name="McCowen C."/>
            <person name="Montmayeur A."/>
            <person name="Murphy C."/>
            <person name="Neiman D."/>
            <person name="Pearson M."/>
            <person name="Priest M."/>
            <person name="Roberts A."/>
            <person name="Saif S."/>
            <person name="Shea T."/>
            <person name="Sisk P."/>
            <person name="Stolte C."/>
            <person name="Sykes S."/>
            <person name="Wortman J."/>
            <person name="Nusbaum C."/>
            <person name="Birren B."/>
        </authorList>
    </citation>
    <scope>NUCLEOTIDE SEQUENCE [LARGE SCALE GENOMIC DNA]</scope>
    <source>
        <strain evidence="3 4">F0438</strain>
    </source>
</reference>
<evidence type="ECO:0000313" key="3">
    <source>
        <dbReference type="EMBL" id="EHO68070.1"/>
    </source>
</evidence>
<evidence type="ECO:0000259" key="2">
    <source>
        <dbReference type="SMART" id="SM00900"/>
    </source>
</evidence>
<feature type="transmembrane region" description="Helical" evidence="1">
    <location>
        <begin position="234"/>
        <end position="255"/>
    </location>
</feature>
<keyword evidence="4" id="KW-1185">Reference proteome</keyword>
<feature type="transmembrane region" description="Helical" evidence="1">
    <location>
        <begin position="267"/>
        <end position="286"/>
    </location>
</feature>
<protein>
    <recommendedName>
        <fullName evidence="2">FMN-binding domain-containing protein</fullName>
    </recommendedName>
</protein>
<dbReference type="Proteomes" id="UP000016023">
    <property type="component" value="Unassembled WGS sequence"/>
</dbReference>